<evidence type="ECO:0000256" key="2">
    <source>
        <dbReference type="ARBA" id="ARBA00023002"/>
    </source>
</evidence>
<dbReference type="Gene3D" id="3.40.50.720">
    <property type="entry name" value="NAD(P)-binding Rossmann-like Domain"/>
    <property type="match status" value="1"/>
</dbReference>
<sequence>MGEIRDRTLWITGASSGIGRALVLRFVAHNNVVIASGRRREALEELQQIAPARIHVLDCDVADDQSMAAISERLRALTDHLDTVIACAGTCEYDDDLQLENAMYRRVFDVNFFGVVNTLRCALPLLAISQSPLFAALGSLSSVVPFPRAEAYGSSKAALDYFLASVRADVCHTNLKVVLIRPGFVETPLTAENDFSMPFLISAERAAKYIEEGLARGASTIDFPHRLSLPLRFLGFFRSLWFRFCTTKISRIRTLRKN</sequence>
<dbReference type="PANTHER" id="PTHR44196:SF1">
    <property type="entry name" value="DEHYDROGENASE_REDUCTASE SDR FAMILY MEMBER 7B"/>
    <property type="match status" value="1"/>
</dbReference>
<keyword evidence="4" id="KW-1185">Reference proteome</keyword>
<proteinExistence type="inferred from homology"/>
<dbReference type="InterPro" id="IPR036291">
    <property type="entry name" value="NAD(P)-bd_dom_sf"/>
</dbReference>
<dbReference type="InterPro" id="IPR002347">
    <property type="entry name" value="SDR_fam"/>
</dbReference>
<evidence type="ECO:0000256" key="1">
    <source>
        <dbReference type="ARBA" id="ARBA00006484"/>
    </source>
</evidence>
<dbReference type="GO" id="GO:0016491">
    <property type="term" value="F:oxidoreductase activity"/>
    <property type="evidence" value="ECO:0007669"/>
    <property type="project" value="UniProtKB-KW"/>
</dbReference>
<keyword evidence="2 3" id="KW-0560">Oxidoreductase</keyword>
<evidence type="ECO:0000313" key="4">
    <source>
        <dbReference type="Proteomes" id="UP001569414"/>
    </source>
</evidence>
<accession>A0ABV4NTL0</accession>
<evidence type="ECO:0000313" key="3">
    <source>
        <dbReference type="EMBL" id="MFA0792535.1"/>
    </source>
</evidence>
<dbReference type="Pfam" id="PF00106">
    <property type="entry name" value="adh_short"/>
    <property type="match status" value="1"/>
</dbReference>
<dbReference type="PANTHER" id="PTHR44196">
    <property type="entry name" value="DEHYDROGENASE/REDUCTASE SDR FAMILY MEMBER 7B"/>
    <property type="match status" value="1"/>
</dbReference>
<comment type="caution">
    <text evidence="3">The sequence shown here is derived from an EMBL/GenBank/DDBJ whole genome shotgun (WGS) entry which is preliminary data.</text>
</comment>
<dbReference type="InterPro" id="IPR020904">
    <property type="entry name" value="Sc_DH/Rdtase_CS"/>
</dbReference>
<dbReference type="EMBL" id="JBGMEL010000029">
    <property type="protein sequence ID" value="MFA0792535.1"/>
    <property type="molecule type" value="Genomic_DNA"/>
</dbReference>
<dbReference type="RefSeq" id="WP_299588392.1">
    <property type="nucleotide sequence ID" value="NZ_JBGMEL010000029.1"/>
</dbReference>
<dbReference type="SUPFAM" id="SSF51735">
    <property type="entry name" value="NAD(P)-binding Rossmann-fold domains"/>
    <property type="match status" value="1"/>
</dbReference>
<dbReference type="Proteomes" id="UP001569414">
    <property type="component" value="Unassembled WGS sequence"/>
</dbReference>
<name>A0ABV4NTL0_9GAMM</name>
<dbReference type="PRINTS" id="PR00081">
    <property type="entry name" value="GDHRDH"/>
</dbReference>
<reference evidence="3 4" key="1">
    <citation type="submission" date="2024-08" db="EMBL/GenBank/DDBJ databases">
        <authorList>
            <person name="Ishaq N."/>
        </authorList>
    </citation>
    <scope>NUCLEOTIDE SEQUENCE [LARGE SCALE GENOMIC DNA]</scope>
    <source>
        <strain evidence="3 4">JCM 30400</strain>
    </source>
</reference>
<dbReference type="EC" id="1.-.-.-" evidence="3"/>
<dbReference type="PROSITE" id="PS00061">
    <property type="entry name" value="ADH_SHORT"/>
    <property type="match status" value="1"/>
</dbReference>
<gene>
    <name evidence="3" type="ORF">ACCI51_18510</name>
</gene>
<protein>
    <submittedName>
        <fullName evidence="3">SDR family NAD(P)-dependent oxidoreductase</fullName>
        <ecNumber evidence="3">1.-.-.-</ecNumber>
    </submittedName>
</protein>
<organism evidence="3 4">
    <name type="scientific">Microbulbifer echini</name>
    <dbReference type="NCBI Taxonomy" id="1529067"/>
    <lineage>
        <taxon>Bacteria</taxon>
        <taxon>Pseudomonadati</taxon>
        <taxon>Pseudomonadota</taxon>
        <taxon>Gammaproteobacteria</taxon>
        <taxon>Cellvibrionales</taxon>
        <taxon>Microbulbiferaceae</taxon>
        <taxon>Microbulbifer</taxon>
    </lineage>
</organism>
<comment type="similarity">
    <text evidence="1">Belongs to the short-chain dehydrogenases/reductases (SDR) family.</text>
</comment>